<sequence>MSVNFNSSATRAARSSRAGARQDQRGFSMVAMLLSLVIGAILVGVVYSQFGDSTRKARIENAQSEIATMIAGSQKLYGNTNQYGAVTTAIAVRSGVVPARLRVGTTTTAQNIYNGAITFTPATLTTTNDSMVLGYAAVRREDCQDLVLGSDSLTRRISVGATDVKPADAPVNIATLATACDAAASSAINFTFGRGQ</sequence>
<keyword evidence="1" id="KW-1133">Transmembrane helix</keyword>
<proteinExistence type="predicted"/>
<dbReference type="Proteomes" id="UP001242045">
    <property type="component" value="Unassembled WGS sequence"/>
</dbReference>
<keyword evidence="1" id="KW-0472">Membrane</keyword>
<organism evidence="3 4">
    <name type="scientific">Variovorax boronicumulans</name>
    <dbReference type="NCBI Taxonomy" id="436515"/>
    <lineage>
        <taxon>Bacteria</taxon>
        <taxon>Pseudomonadati</taxon>
        <taxon>Pseudomonadota</taxon>
        <taxon>Betaproteobacteria</taxon>
        <taxon>Burkholderiales</taxon>
        <taxon>Comamonadaceae</taxon>
        <taxon>Variovorax</taxon>
    </lineage>
</organism>
<evidence type="ECO:0000256" key="1">
    <source>
        <dbReference type="SAM" id="Phobius"/>
    </source>
</evidence>
<dbReference type="Pfam" id="PF08805">
    <property type="entry name" value="PilS"/>
    <property type="match status" value="1"/>
</dbReference>
<dbReference type="RefSeq" id="WP_307687297.1">
    <property type="nucleotide sequence ID" value="NZ_JAUSRD010000027.1"/>
</dbReference>
<dbReference type="EMBL" id="JAUSRD010000027">
    <property type="protein sequence ID" value="MDP9897362.1"/>
    <property type="molecule type" value="Genomic_DNA"/>
</dbReference>
<keyword evidence="1" id="KW-0812">Transmembrane</keyword>
<evidence type="ECO:0000259" key="2">
    <source>
        <dbReference type="Pfam" id="PF08805"/>
    </source>
</evidence>
<gene>
    <name evidence="3" type="ORF">J2W31_006506</name>
</gene>
<dbReference type="Gene3D" id="3.30.1690.10">
    <property type="entry name" value="TcpA-like pilin"/>
    <property type="match status" value="1"/>
</dbReference>
<accession>A0AAW8D8M7</accession>
<evidence type="ECO:0000313" key="3">
    <source>
        <dbReference type="EMBL" id="MDP9897362.1"/>
    </source>
</evidence>
<dbReference type="InterPro" id="IPR012902">
    <property type="entry name" value="N_methyl_site"/>
</dbReference>
<protein>
    <submittedName>
        <fullName evidence="3">Type II secretory pathway pseudopilin PulG</fullName>
    </submittedName>
</protein>
<dbReference type="Pfam" id="PF07963">
    <property type="entry name" value="N_methyl"/>
    <property type="match status" value="1"/>
</dbReference>
<feature type="domain" description="Type 4 secretion system PilS N-terminal" evidence="2">
    <location>
        <begin position="58"/>
        <end position="191"/>
    </location>
</feature>
<name>A0AAW8D8M7_9BURK</name>
<dbReference type="InterPro" id="IPR014911">
    <property type="entry name" value="PilS_N"/>
</dbReference>
<comment type="caution">
    <text evidence="3">The sequence shown here is derived from an EMBL/GenBank/DDBJ whole genome shotgun (WGS) entry which is preliminary data.</text>
</comment>
<dbReference type="AlphaFoldDB" id="A0AAW8D8M7"/>
<feature type="transmembrane region" description="Helical" evidence="1">
    <location>
        <begin position="26"/>
        <end position="48"/>
    </location>
</feature>
<evidence type="ECO:0000313" key="4">
    <source>
        <dbReference type="Proteomes" id="UP001242045"/>
    </source>
</evidence>
<dbReference type="SUPFAM" id="SSF54523">
    <property type="entry name" value="Pili subunits"/>
    <property type="match status" value="1"/>
</dbReference>
<dbReference type="InterPro" id="IPR045584">
    <property type="entry name" value="Pilin-like"/>
</dbReference>
<reference evidence="3" key="1">
    <citation type="submission" date="2023-07" db="EMBL/GenBank/DDBJ databases">
        <title>Sorghum-associated microbial communities from plants grown in Nebraska, USA.</title>
        <authorList>
            <person name="Schachtman D."/>
        </authorList>
    </citation>
    <scope>NUCLEOTIDE SEQUENCE</scope>
    <source>
        <strain evidence="3">DS3754</strain>
    </source>
</reference>